<dbReference type="AlphaFoldDB" id="A0A3D3RBW3"/>
<dbReference type="Gene3D" id="3.30.70.260">
    <property type="match status" value="2"/>
</dbReference>
<organism evidence="2 3">
    <name type="scientific">Gimesia maris</name>
    <dbReference type="NCBI Taxonomy" id="122"/>
    <lineage>
        <taxon>Bacteria</taxon>
        <taxon>Pseudomonadati</taxon>
        <taxon>Planctomycetota</taxon>
        <taxon>Planctomycetia</taxon>
        <taxon>Planctomycetales</taxon>
        <taxon>Planctomycetaceae</taxon>
        <taxon>Gimesia</taxon>
    </lineage>
</organism>
<dbReference type="SUPFAM" id="SSF55021">
    <property type="entry name" value="ACT-like"/>
    <property type="match status" value="2"/>
</dbReference>
<gene>
    <name evidence="2" type="ORF">DIT97_26305</name>
</gene>
<dbReference type="PANTHER" id="PTHR34875">
    <property type="entry name" value="UPF0237 PROTEIN MJ1558"/>
    <property type="match status" value="1"/>
</dbReference>
<comment type="caution">
    <text evidence="2">The sequence shown here is derived from an EMBL/GenBank/DDBJ whole genome shotgun (WGS) entry which is preliminary data.</text>
</comment>
<dbReference type="InterPro" id="IPR045865">
    <property type="entry name" value="ACT-like_dom_sf"/>
</dbReference>
<evidence type="ECO:0000313" key="2">
    <source>
        <dbReference type="EMBL" id="HCO26354.1"/>
    </source>
</evidence>
<name>A0A3D3RBW3_9PLAN</name>
<dbReference type="InterPro" id="IPR002912">
    <property type="entry name" value="ACT_dom"/>
</dbReference>
<proteinExistence type="predicted"/>
<feature type="domain" description="ACT" evidence="1">
    <location>
        <begin position="22"/>
        <end position="99"/>
    </location>
</feature>
<sequence>MTCIGISLSVSAEPESGMKRYIISLLSANRVGIMAAVTTAMDELGANLHEASIAVIQNFFSIVIAADFPEQRDPTLIQEHIEGICNAFNVDVSVKDPDVDVPSILSPGESVKYLIAISGENHAGILRKISSQLGQDGVDILDLSATSSEDGQTFEMMIKIAVPKTLDVLEMQSVMELICSNLGVSVDFISESDSAIIGSQSQTRMFKL</sequence>
<evidence type="ECO:0000313" key="3">
    <source>
        <dbReference type="Proteomes" id="UP000263642"/>
    </source>
</evidence>
<dbReference type="InterPro" id="IPR050990">
    <property type="entry name" value="UPF0237/GcvR_regulator"/>
</dbReference>
<dbReference type="EMBL" id="DQAY01000157">
    <property type="protein sequence ID" value="HCO26354.1"/>
    <property type="molecule type" value="Genomic_DNA"/>
</dbReference>
<protein>
    <recommendedName>
        <fullName evidence="1">ACT domain-containing protein</fullName>
    </recommendedName>
</protein>
<dbReference type="PANTHER" id="PTHR34875:SF6">
    <property type="entry name" value="UPF0237 PROTEIN MJ1558"/>
    <property type="match status" value="1"/>
</dbReference>
<reference evidence="2 3" key="1">
    <citation type="journal article" date="2018" name="Nat. Biotechnol.">
        <title>A standardized bacterial taxonomy based on genome phylogeny substantially revises the tree of life.</title>
        <authorList>
            <person name="Parks D.H."/>
            <person name="Chuvochina M."/>
            <person name="Waite D.W."/>
            <person name="Rinke C."/>
            <person name="Skarshewski A."/>
            <person name="Chaumeil P.A."/>
            <person name="Hugenholtz P."/>
        </authorList>
    </citation>
    <scope>NUCLEOTIDE SEQUENCE [LARGE SCALE GENOMIC DNA]</scope>
    <source>
        <strain evidence="2">UBA9375</strain>
    </source>
</reference>
<evidence type="ECO:0000259" key="1">
    <source>
        <dbReference type="PROSITE" id="PS51671"/>
    </source>
</evidence>
<dbReference type="Proteomes" id="UP000263642">
    <property type="component" value="Unassembled WGS sequence"/>
</dbReference>
<dbReference type="PROSITE" id="PS51671">
    <property type="entry name" value="ACT"/>
    <property type="match status" value="2"/>
</dbReference>
<accession>A0A3D3RBW3</accession>
<feature type="domain" description="ACT" evidence="1">
    <location>
        <begin position="114"/>
        <end position="194"/>
    </location>
</feature>